<evidence type="ECO:0000256" key="7">
    <source>
        <dbReference type="RuleBase" id="RU363032"/>
    </source>
</evidence>
<dbReference type="PANTHER" id="PTHR43163:SF3">
    <property type="entry name" value="PEPTIDE ABC TRANSPORTER PERMEASE PROTEIN"/>
    <property type="match status" value="1"/>
</dbReference>
<evidence type="ECO:0000313" key="10">
    <source>
        <dbReference type="Proteomes" id="UP000758168"/>
    </source>
</evidence>
<keyword evidence="3" id="KW-1003">Cell membrane</keyword>
<dbReference type="InterPro" id="IPR045621">
    <property type="entry name" value="BPD_transp_1_N"/>
</dbReference>
<dbReference type="InterPro" id="IPR000515">
    <property type="entry name" value="MetI-like"/>
</dbReference>
<reference evidence="9 10" key="1">
    <citation type="submission" date="2021-03" db="EMBL/GenBank/DDBJ databases">
        <title>Sequencing the genomes of 1000 actinobacteria strains.</title>
        <authorList>
            <person name="Klenk H.-P."/>
        </authorList>
    </citation>
    <scope>NUCLEOTIDE SEQUENCE [LARGE SCALE GENOMIC DNA]</scope>
    <source>
        <strain evidence="9 10">DSM 12936</strain>
    </source>
</reference>
<dbReference type="Pfam" id="PF00528">
    <property type="entry name" value="BPD_transp_1"/>
    <property type="match status" value="1"/>
</dbReference>
<evidence type="ECO:0000256" key="4">
    <source>
        <dbReference type="ARBA" id="ARBA00022692"/>
    </source>
</evidence>
<keyword evidence="2 7" id="KW-0813">Transport</keyword>
<comment type="caution">
    <text evidence="9">The sequence shown here is derived from an EMBL/GenBank/DDBJ whole genome shotgun (WGS) entry which is preliminary data.</text>
</comment>
<evidence type="ECO:0000256" key="2">
    <source>
        <dbReference type="ARBA" id="ARBA00022448"/>
    </source>
</evidence>
<comment type="subcellular location">
    <subcellularLocation>
        <location evidence="1 7">Cell membrane</location>
        <topology evidence="1 7">Multi-pass membrane protein</topology>
    </subcellularLocation>
</comment>
<evidence type="ECO:0000256" key="6">
    <source>
        <dbReference type="ARBA" id="ARBA00023136"/>
    </source>
</evidence>
<keyword evidence="6 7" id="KW-0472">Membrane</keyword>
<evidence type="ECO:0000256" key="5">
    <source>
        <dbReference type="ARBA" id="ARBA00022989"/>
    </source>
</evidence>
<dbReference type="PROSITE" id="PS50928">
    <property type="entry name" value="ABC_TM1"/>
    <property type="match status" value="1"/>
</dbReference>
<evidence type="ECO:0000259" key="8">
    <source>
        <dbReference type="PROSITE" id="PS50928"/>
    </source>
</evidence>
<name>A0ABS4Z2M8_9ACTN</name>
<keyword evidence="5 7" id="KW-1133">Transmembrane helix</keyword>
<organism evidence="9 10">
    <name type="scientific">Microlunatus capsulatus</name>
    <dbReference type="NCBI Taxonomy" id="99117"/>
    <lineage>
        <taxon>Bacteria</taxon>
        <taxon>Bacillati</taxon>
        <taxon>Actinomycetota</taxon>
        <taxon>Actinomycetes</taxon>
        <taxon>Propionibacteriales</taxon>
        <taxon>Propionibacteriaceae</taxon>
        <taxon>Microlunatus</taxon>
    </lineage>
</organism>
<dbReference type="PANTHER" id="PTHR43163">
    <property type="entry name" value="DIPEPTIDE TRANSPORT SYSTEM PERMEASE PROTEIN DPPB-RELATED"/>
    <property type="match status" value="1"/>
</dbReference>
<feature type="transmembrane region" description="Helical" evidence="7">
    <location>
        <begin position="177"/>
        <end position="196"/>
    </location>
</feature>
<evidence type="ECO:0000256" key="1">
    <source>
        <dbReference type="ARBA" id="ARBA00004651"/>
    </source>
</evidence>
<feature type="domain" description="ABC transmembrane type-1" evidence="8">
    <location>
        <begin position="97"/>
        <end position="299"/>
    </location>
</feature>
<evidence type="ECO:0000313" key="9">
    <source>
        <dbReference type="EMBL" id="MBP2415251.1"/>
    </source>
</evidence>
<comment type="similarity">
    <text evidence="7">Belongs to the binding-protein-dependent transport system permease family.</text>
</comment>
<feature type="transmembrane region" description="Helical" evidence="7">
    <location>
        <begin position="234"/>
        <end position="260"/>
    </location>
</feature>
<protein>
    <submittedName>
        <fullName evidence="9">Peptide/nickel transport system permease protein</fullName>
    </submittedName>
</protein>
<dbReference type="InterPro" id="IPR035906">
    <property type="entry name" value="MetI-like_sf"/>
</dbReference>
<sequence length="316" mass="33677">MERFGLRWSRLGNLVPVLFGITVVSFVLIRLVPGDPASQILGNRYTPEAAQEIRASLGLDRSILTQYGIFVRSAATGSFGESYQYHRPVGELLLDRMGPSLLLVGMTAALCALVAVPLGLLAALRRGGLLDQGTRVFFTIGYALPGFLVGVVLILVFGLKLRWFPIGGYGTGFAEHVHHLVLPAVTLAIPFSTVLVRSLRSSTIGVLDSDFITIARLKGISGSRVIFRHVLRNAIAPVAVVFGINLAFLVGGSVVVENVFSIPGFGSLLVGAVSTRDYPVVQAVALVLAVFVLAVNVLTDVVHSLLDPRLAVAVAR</sequence>
<dbReference type="RefSeq" id="WP_210052121.1">
    <property type="nucleotide sequence ID" value="NZ_BAAAMH010000026.1"/>
</dbReference>
<evidence type="ECO:0000256" key="3">
    <source>
        <dbReference type="ARBA" id="ARBA00022475"/>
    </source>
</evidence>
<feature type="transmembrane region" description="Helical" evidence="7">
    <location>
        <begin position="136"/>
        <end position="157"/>
    </location>
</feature>
<feature type="transmembrane region" description="Helical" evidence="7">
    <location>
        <begin position="280"/>
        <end position="299"/>
    </location>
</feature>
<feature type="transmembrane region" description="Helical" evidence="7">
    <location>
        <begin position="101"/>
        <end position="124"/>
    </location>
</feature>
<dbReference type="Gene3D" id="1.10.3720.10">
    <property type="entry name" value="MetI-like"/>
    <property type="match status" value="1"/>
</dbReference>
<dbReference type="SUPFAM" id="SSF161098">
    <property type="entry name" value="MetI-like"/>
    <property type="match status" value="1"/>
</dbReference>
<dbReference type="Proteomes" id="UP000758168">
    <property type="component" value="Unassembled WGS sequence"/>
</dbReference>
<keyword evidence="10" id="KW-1185">Reference proteome</keyword>
<proteinExistence type="inferred from homology"/>
<feature type="transmembrane region" description="Helical" evidence="7">
    <location>
        <begin position="12"/>
        <end position="32"/>
    </location>
</feature>
<dbReference type="EMBL" id="JAGIOB010000001">
    <property type="protein sequence ID" value="MBP2415251.1"/>
    <property type="molecule type" value="Genomic_DNA"/>
</dbReference>
<keyword evidence="4 7" id="KW-0812">Transmembrane</keyword>
<dbReference type="CDD" id="cd06261">
    <property type="entry name" value="TM_PBP2"/>
    <property type="match status" value="1"/>
</dbReference>
<gene>
    <name evidence="9" type="ORF">JOF54_000173</name>
</gene>
<accession>A0ABS4Z2M8</accession>
<dbReference type="Pfam" id="PF19300">
    <property type="entry name" value="BPD_transp_1_N"/>
    <property type="match status" value="1"/>
</dbReference>